<keyword evidence="1" id="KW-0547">Nucleotide-binding</keyword>
<dbReference type="PROSITE" id="PS50011">
    <property type="entry name" value="PROTEIN_KINASE_DOM"/>
    <property type="match status" value="1"/>
</dbReference>
<dbReference type="Pfam" id="PF07714">
    <property type="entry name" value="PK_Tyr_Ser-Thr"/>
    <property type="match status" value="1"/>
</dbReference>
<keyword evidence="2" id="KW-0067">ATP-binding</keyword>
<organism evidence="4 5">
    <name type="scientific">Steinernema hermaphroditum</name>
    <dbReference type="NCBI Taxonomy" id="289476"/>
    <lineage>
        <taxon>Eukaryota</taxon>
        <taxon>Metazoa</taxon>
        <taxon>Ecdysozoa</taxon>
        <taxon>Nematoda</taxon>
        <taxon>Chromadorea</taxon>
        <taxon>Rhabditida</taxon>
        <taxon>Tylenchina</taxon>
        <taxon>Panagrolaimomorpha</taxon>
        <taxon>Strongyloidoidea</taxon>
        <taxon>Steinernematidae</taxon>
        <taxon>Steinernema</taxon>
    </lineage>
</organism>
<name>A0AA39M161_9BILA</name>
<dbReference type="PANTHER" id="PTHR24418">
    <property type="entry name" value="TYROSINE-PROTEIN KINASE"/>
    <property type="match status" value="1"/>
</dbReference>
<dbReference type="GO" id="GO:0004672">
    <property type="term" value="F:protein kinase activity"/>
    <property type="evidence" value="ECO:0007669"/>
    <property type="project" value="InterPro"/>
</dbReference>
<dbReference type="InterPro" id="IPR050198">
    <property type="entry name" value="Non-receptor_tyrosine_kinases"/>
</dbReference>
<gene>
    <name evidence="4" type="ORF">QR680_012791</name>
</gene>
<dbReference type="InterPro" id="IPR000719">
    <property type="entry name" value="Prot_kinase_dom"/>
</dbReference>
<dbReference type="Proteomes" id="UP001175271">
    <property type="component" value="Unassembled WGS sequence"/>
</dbReference>
<feature type="domain" description="Protein kinase" evidence="3">
    <location>
        <begin position="160"/>
        <end position="431"/>
    </location>
</feature>
<dbReference type="SUPFAM" id="SSF56112">
    <property type="entry name" value="Protein kinase-like (PK-like)"/>
    <property type="match status" value="1"/>
</dbReference>
<evidence type="ECO:0000259" key="3">
    <source>
        <dbReference type="PROSITE" id="PS50011"/>
    </source>
</evidence>
<evidence type="ECO:0000256" key="1">
    <source>
        <dbReference type="ARBA" id="ARBA00022741"/>
    </source>
</evidence>
<dbReference type="Gene3D" id="1.10.510.10">
    <property type="entry name" value="Transferase(Phosphotransferase) domain 1"/>
    <property type="match status" value="1"/>
</dbReference>
<protein>
    <recommendedName>
        <fullName evidence="3">Protein kinase domain-containing protein</fullName>
    </recommendedName>
</protein>
<evidence type="ECO:0000313" key="5">
    <source>
        <dbReference type="Proteomes" id="UP001175271"/>
    </source>
</evidence>
<dbReference type="EMBL" id="JAUCMV010000002">
    <property type="protein sequence ID" value="KAK0417018.1"/>
    <property type="molecule type" value="Genomic_DNA"/>
</dbReference>
<evidence type="ECO:0000313" key="4">
    <source>
        <dbReference type="EMBL" id="KAK0417018.1"/>
    </source>
</evidence>
<dbReference type="AlphaFoldDB" id="A0AA39M161"/>
<sequence>MSFFLNLLEKWTRRQSPKILEDNVSVSREASDIVVWSAIVGSHRKRRIDEFLHSLVFYFSSWLDDADLQRRLVINPHDAFLITWPRQLEERSPAYRKWHLVLMQKDAVVIKVKVVWRKRFVMADDKTIGLDEFIKAQGLRMLERPWHLRPEQITQQLSSTPNLEFPMDFPLGRIMQKTMNFDADRRIPVITIEVVELSAEAKTMLVDEAERYRHFGSRRIWRLWSFASPAENALTLVLEDISCGSLTEYIRSSFRAPQQLRNFAIHIAEGLRYLEKRGVVHRRLSLDVCLLTYAHNVKLAFFGLSEERLVAVDDNLEDVDRCRWVPPECLPYMNTPRMPYDSSSMVYSFGSILWSMFHGALLPYENEPSERIKDRAFRLEYPQLAIEGRLMPDEMAAVTLRCWNTDPLMRGGCKELKKTLRNLREHAQPMP</sequence>
<evidence type="ECO:0000256" key="2">
    <source>
        <dbReference type="ARBA" id="ARBA00022840"/>
    </source>
</evidence>
<dbReference type="InterPro" id="IPR001245">
    <property type="entry name" value="Ser-Thr/Tyr_kinase_cat_dom"/>
</dbReference>
<accession>A0AA39M161</accession>
<dbReference type="GO" id="GO:0005524">
    <property type="term" value="F:ATP binding"/>
    <property type="evidence" value="ECO:0007669"/>
    <property type="project" value="UniProtKB-KW"/>
</dbReference>
<keyword evidence="5" id="KW-1185">Reference proteome</keyword>
<comment type="caution">
    <text evidence="4">The sequence shown here is derived from an EMBL/GenBank/DDBJ whole genome shotgun (WGS) entry which is preliminary data.</text>
</comment>
<reference evidence="4" key="1">
    <citation type="submission" date="2023-06" db="EMBL/GenBank/DDBJ databases">
        <title>Genomic analysis of the entomopathogenic nematode Steinernema hermaphroditum.</title>
        <authorList>
            <person name="Schwarz E.M."/>
            <person name="Heppert J.K."/>
            <person name="Baniya A."/>
            <person name="Schwartz H.T."/>
            <person name="Tan C.-H."/>
            <person name="Antoshechkin I."/>
            <person name="Sternberg P.W."/>
            <person name="Goodrich-Blair H."/>
            <person name="Dillman A.R."/>
        </authorList>
    </citation>
    <scope>NUCLEOTIDE SEQUENCE</scope>
    <source>
        <strain evidence="4">PS9179</strain>
        <tissue evidence="4">Whole animal</tissue>
    </source>
</reference>
<proteinExistence type="predicted"/>
<dbReference type="PRINTS" id="PR00109">
    <property type="entry name" value="TYRKINASE"/>
</dbReference>
<dbReference type="InterPro" id="IPR011009">
    <property type="entry name" value="Kinase-like_dom_sf"/>
</dbReference>